<feature type="repeat" description="TPR" evidence="3">
    <location>
        <begin position="461"/>
        <end position="494"/>
    </location>
</feature>
<keyword evidence="5" id="KW-0812">Transmembrane</keyword>
<dbReference type="PROSITE" id="PS00109">
    <property type="entry name" value="PROTEIN_KINASE_TYR"/>
    <property type="match status" value="1"/>
</dbReference>
<dbReference type="Pfam" id="PF13181">
    <property type="entry name" value="TPR_8"/>
    <property type="match status" value="1"/>
</dbReference>
<evidence type="ECO:0000313" key="8">
    <source>
        <dbReference type="Proteomes" id="UP000580568"/>
    </source>
</evidence>
<feature type="repeat" description="TPR" evidence="3">
    <location>
        <begin position="563"/>
        <end position="596"/>
    </location>
</feature>
<keyword evidence="8" id="KW-1185">Reference proteome</keyword>
<evidence type="ECO:0000256" key="5">
    <source>
        <dbReference type="SAM" id="Phobius"/>
    </source>
</evidence>
<keyword evidence="7" id="KW-0808">Transferase</keyword>
<dbReference type="GO" id="GO:0005524">
    <property type="term" value="F:ATP binding"/>
    <property type="evidence" value="ECO:0007669"/>
    <property type="project" value="UniProtKB-UniRule"/>
</dbReference>
<feature type="domain" description="Protein kinase" evidence="6">
    <location>
        <begin position="51"/>
        <end position="322"/>
    </location>
</feature>
<dbReference type="RefSeq" id="WP_183276993.1">
    <property type="nucleotide sequence ID" value="NZ_BLZR01000001.1"/>
</dbReference>
<keyword evidence="4" id="KW-0067">ATP-binding</keyword>
<dbReference type="InterPro" id="IPR008266">
    <property type="entry name" value="Tyr_kinase_AS"/>
</dbReference>
<dbReference type="PROSITE" id="PS50005">
    <property type="entry name" value="TPR"/>
    <property type="match status" value="7"/>
</dbReference>
<feature type="repeat" description="TPR" evidence="3">
    <location>
        <begin position="767"/>
        <end position="800"/>
    </location>
</feature>
<dbReference type="InterPro" id="IPR051685">
    <property type="entry name" value="Ycf3/AcsC/BcsC/TPR_MFPF"/>
</dbReference>
<dbReference type="InterPro" id="IPR019734">
    <property type="entry name" value="TPR_rpt"/>
</dbReference>
<organism evidence="7 8">
    <name type="scientific">Clostridium fungisolvens</name>
    <dbReference type="NCBI Taxonomy" id="1604897"/>
    <lineage>
        <taxon>Bacteria</taxon>
        <taxon>Bacillati</taxon>
        <taxon>Bacillota</taxon>
        <taxon>Clostridia</taxon>
        <taxon>Eubacteriales</taxon>
        <taxon>Clostridiaceae</taxon>
        <taxon>Clostridium</taxon>
    </lineage>
</organism>
<gene>
    <name evidence="7" type="ORF">bsdtw1_01572</name>
</gene>
<evidence type="ECO:0000313" key="7">
    <source>
        <dbReference type="EMBL" id="GFP75492.1"/>
    </source>
</evidence>
<evidence type="ECO:0000256" key="1">
    <source>
        <dbReference type="ARBA" id="ARBA00022737"/>
    </source>
</evidence>
<evidence type="ECO:0000256" key="2">
    <source>
        <dbReference type="ARBA" id="ARBA00022803"/>
    </source>
</evidence>
<dbReference type="SMART" id="SM00028">
    <property type="entry name" value="TPR"/>
    <property type="match status" value="10"/>
</dbReference>
<dbReference type="Pfam" id="PF00515">
    <property type="entry name" value="TPR_1"/>
    <property type="match status" value="1"/>
</dbReference>
<keyword evidence="5" id="KW-1133">Transmembrane helix</keyword>
<keyword evidence="1" id="KW-0677">Repeat</keyword>
<evidence type="ECO:0000256" key="3">
    <source>
        <dbReference type="PROSITE-ProRule" id="PRU00339"/>
    </source>
</evidence>
<reference evidence="7 8" key="1">
    <citation type="submission" date="2020-07" db="EMBL/GenBank/DDBJ databases">
        <title>A new beta-1,3-glucan-decomposing anaerobic bacterium isolated from anoxic soil subjected to biological soil disinfestation.</title>
        <authorList>
            <person name="Ueki A."/>
            <person name="Tonouchi A."/>
        </authorList>
    </citation>
    <scope>NUCLEOTIDE SEQUENCE [LARGE SCALE GENOMIC DNA]</scope>
    <source>
        <strain evidence="7 8">TW1</strain>
    </source>
</reference>
<dbReference type="Proteomes" id="UP000580568">
    <property type="component" value="Unassembled WGS sequence"/>
</dbReference>
<dbReference type="Gene3D" id="3.30.200.20">
    <property type="entry name" value="Phosphorylase Kinase, domain 1"/>
    <property type="match status" value="1"/>
</dbReference>
<sequence>MPIIDNINKLCMGCMGLLDENGSCPSCVWKETDFQDGGHHLPPRTILNGKYLVGRVLGEGGFGITYLGWELNLEIKVAIKEYFPFGFVNRDITRNTVMPFSGEKNNDYYKGLEKFLDEAKSLARFNDLPGIVSVREFFTENETAYIVMEYLDGVTLKDYVQNNGGVLPFSEIERLIKPVMESLAIIHEQGIVHRDISPDNLFINNSGEVKLLDFGAARMANLDEKSLSVVLKPGFAPEEQYRRSGIQGPWTDIYSLAVTIYRTITGKMPPESLERLEYDEILSPSALDFKIPFMAEAALMKALSVRASDRYQNVTEFAADLFNKSEVTGENDNGYTRPITYEGKTESTNLKTVDEVPEQKPKKDLGKKKIPIIIGAAVVVLALVGFGAYKGYISYNNKQGNKFFDSQKYAEAKASFDKTTKLDGKNYEAILGKGKILFAQKKYAEAIALEDRAIGLKPDKFDAYYEKSKADLKLYKFDDALGAATKAVDLNPNHADSIRCKAEALYSTLKFDEAMTLCDKAISLNPNLKEAYLVKGDIQAITYKTSDAILSYNKALELDHSYVEAYNGKGNAYCDMSKFDNALAEYEKGLEIDKNNIILKCNKANILSLQGKVKDSENLFTDISTNTGVETYLDLIGKTYAYISLEKYDDAQKYADQAIAMNKWGIDALYCKANVLVAKNDLNNAKETYQKALDMYPNYFSAIKSMGCLYAQQSNWTEADKMFEKANELLPDNFDTYIWQGVVKEKLGNANVALNLYNKSISLYPTATPYEYIGSIYFDRSMKNESIAAYKKAMDLGSKSQEAIQRLGYLLYEIGGYAEARDYNLKYISEYGENEVVFNNLSYDYCKLGDYQSGLNYINKALQFNPKDHNYINLKVTILIKLQRQDDAVAFAKDCIGKGYITIDQVGVYNNI</sequence>
<keyword evidence="4" id="KW-0547">Nucleotide-binding</keyword>
<dbReference type="InterPro" id="IPR000719">
    <property type="entry name" value="Prot_kinase_dom"/>
</dbReference>
<dbReference type="Pfam" id="PF00069">
    <property type="entry name" value="Pkinase"/>
    <property type="match status" value="1"/>
</dbReference>
<feature type="repeat" description="TPR" evidence="3">
    <location>
        <begin position="427"/>
        <end position="460"/>
    </location>
</feature>
<proteinExistence type="predicted"/>
<evidence type="ECO:0000259" key="6">
    <source>
        <dbReference type="PROSITE" id="PS50011"/>
    </source>
</evidence>
<dbReference type="PROSITE" id="PS00107">
    <property type="entry name" value="PROTEIN_KINASE_ATP"/>
    <property type="match status" value="1"/>
</dbReference>
<dbReference type="InterPro" id="IPR017441">
    <property type="entry name" value="Protein_kinase_ATP_BS"/>
</dbReference>
<dbReference type="SUPFAM" id="SSF56112">
    <property type="entry name" value="Protein kinase-like (PK-like)"/>
    <property type="match status" value="1"/>
</dbReference>
<dbReference type="PANTHER" id="PTHR44943:SF8">
    <property type="entry name" value="TPR REPEAT-CONTAINING PROTEIN MJ0263"/>
    <property type="match status" value="1"/>
</dbReference>
<feature type="binding site" evidence="4">
    <location>
        <position position="80"/>
    </location>
    <ligand>
        <name>ATP</name>
        <dbReference type="ChEBI" id="CHEBI:30616"/>
    </ligand>
</feature>
<keyword evidence="7" id="KW-0418">Kinase</keyword>
<keyword evidence="5" id="KW-0472">Membrane</keyword>
<dbReference type="Gene3D" id="1.25.40.10">
    <property type="entry name" value="Tetratricopeptide repeat domain"/>
    <property type="match status" value="3"/>
</dbReference>
<dbReference type="PANTHER" id="PTHR44943">
    <property type="entry name" value="CELLULOSE SYNTHASE OPERON PROTEIN C"/>
    <property type="match status" value="1"/>
</dbReference>
<dbReference type="EMBL" id="BLZR01000001">
    <property type="protein sequence ID" value="GFP75492.1"/>
    <property type="molecule type" value="Genomic_DNA"/>
</dbReference>
<dbReference type="InterPro" id="IPR011009">
    <property type="entry name" value="Kinase-like_dom_sf"/>
</dbReference>
<feature type="repeat" description="TPR" evidence="3">
    <location>
        <begin position="666"/>
        <end position="699"/>
    </location>
</feature>
<comment type="caution">
    <text evidence="7">The sequence shown here is derived from an EMBL/GenBank/DDBJ whole genome shotgun (WGS) entry which is preliminary data.</text>
</comment>
<feature type="repeat" description="TPR" evidence="3">
    <location>
        <begin position="700"/>
        <end position="733"/>
    </location>
</feature>
<dbReference type="PROSITE" id="PS50011">
    <property type="entry name" value="PROTEIN_KINASE_DOM"/>
    <property type="match status" value="1"/>
</dbReference>
<protein>
    <submittedName>
        <fullName evidence="7">Serine/threonine-protein kinase PknD</fullName>
    </submittedName>
</protein>
<dbReference type="AlphaFoldDB" id="A0A6V8SFW5"/>
<dbReference type="CDD" id="cd14014">
    <property type="entry name" value="STKc_PknB_like"/>
    <property type="match status" value="1"/>
</dbReference>
<evidence type="ECO:0000256" key="4">
    <source>
        <dbReference type="PROSITE-ProRule" id="PRU10141"/>
    </source>
</evidence>
<dbReference type="SUPFAM" id="SSF48452">
    <property type="entry name" value="TPR-like"/>
    <property type="match status" value="2"/>
</dbReference>
<feature type="transmembrane region" description="Helical" evidence="5">
    <location>
        <begin position="370"/>
        <end position="389"/>
    </location>
</feature>
<dbReference type="Pfam" id="PF13432">
    <property type="entry name" value="TPR_16"/>
    <property type="match status" value="2"/>
</dbReference>
<keyword evidence="2 3" id="KW-0802">TPR repeat</keyword>
<name>A0A6V8SFW5_9CLOT</name>
<dbReference type="Gene3D" id="1.10.510.10">
    <property type="entry name" value="Transferase(Phosphotransferase) domain 1"/>
    <property type="match status" value="1"/>
</dbReference>
<dbReference type="GO" id="GO:0004672">
    <property type="term" value="F:protein kinase activity"/>
    <property type="evidence" value="ECO:0007669"/>
    <property type="project" value="InterPro"/>
</dbReference>
<feature type="repeat" description="TPR" evidence="3">
    <location>
        <begin position="835"/>
        <end position="868"/>
    </location>
</feature>
<accession>A0A6V8SFW5</accession>
<dbReference type="InterPro" id="IPR011990">
    <property type="entry name" value="TPR-like_helical_dom_sf"/>
</dbReference>